<organism evidence="2 3">
    <name type="scientific">Kitasatospora arboriphila</name>
    <dbReference type="NCBI Taxonomy" id="258052"/>
    <lineage>
        <taxon>Bacteria</taxon>
        <taxon>Bacillati</taxon>
        <taxon>Actinomycetota</taxon>
        <taxon>Actinomycetes</taxon>
        <taxon>Kitasatosporales</taxon>
        <taxon>Streptomycetaceae</taxon>
        <taxon>Kitasatospora</taxon>
    </lineage>
</organism>
<evidence type="ECO:0000313" key="2">
    <source>
        <dbReference type="EMBL" id="GAA1120300.1"/>
    </source>
</evidence>
<reference evidence="2 3" key="1">
    <citation type="journal article" date="2019" name="Int. J. Syst. Evol. Microbiol.">
        <title>The Global Catalogue of Microorganisms (GCM) 10K type strain sequencing project: providing services to taxonomists for standard genome sequencing and annotation.</title>
        <authorList>
            <consortium name="The Broad Institute Genomics Platform"/>
            <consortium name="The Broad Institute Genome Sequencing Center for Infectious Disease"/>
            <person name="Wu L."/>
            <person name="Ma J."/>
        </authorList>
    </citation>
    <scope>NUCLEOTIDE SEQUENCE [LARGE SCALE GENOMIC DNA]</scope>
    <source>
        <strain evidence="2 3">JCM 13002</strain>
    </source>
</reference>
<dbReference type="Proteomes" id="UP001499987">
    <property type="component" value="Unassembled WGS sequence"/>
</dbReference>
<accession>A0ABN1U7T4</accession>
<name>A0ABN1U7T4_9ACTN</name>
<protein>
    <submittedName>
        <fullName evidence="2">Uncharacterized protein</fullName>
    </submittedName>
</protein>
<feature type="region of interest" description="Disordered" evidence="1">
    <location>
        <begin position="463"/>
        <end position="483"/>
    </location>
</feature>
<gene>
    <name evidence="2" type="ORF">GCM10009663_70030</name>
</gene>
<proteinExistence type="predicted"/>
<comment type="caution">
    <text evidence="2">The sequence shown here is derived from an EMBL/GenBank/DDBJ whole genome shotgun (WGS) entry which is preliminary data.</text>
</comment>
<sequence length="545" mass="57268">MLCDPEYRKLLDTDALQPDTVPVEGLPVPPVFAADGLTPAQLLWLIADELGLGVDRTEDVYALLAEEQERPVPVVVADVDRSGVLRELDGPARAAQEVLLPLALAPGIRLLTDVPRAQAEWLAERLPAEDLLVIDLDEEPWADADALRLQAAAMVDLPDSAEAIARNAGGPLVVELAAWSLLAVPDGPAVGFPTTVGDALDLHAERCGTDELTLRRLLAPLALAGAGASLPFSLWEPLASAVAGKDLSSAFADGQALLLPFFDLLDGDDDADGSEPAVRLRHPALAGELRERFGTTARESSRRMASALLARLPEGPGRWSEAPAYTRSGLVRHALEGGILPELMADPAFLVHADQVVLRAAAEHLTGTGAELPAVGRTWLRLAPLFTRTQADARTIAGLLEHGCRQDGLSVSEFGVDLPWRTLWHRPLAGIAGITAAAGPDGTPAVVANLPGGEQPLVAHHAQTGEPLDGDPEQLVRPSDEDRETGALRLSVGGDYLRIWQAEGGQLAVFAATAPLAGADVTPDGIVLVADSTGLSALRVQIPGS</sequence>
<evidence type="ECO:0000256" key="1">
    <source>
        <dbReference type="SAM" id="MobiDB-lite"/>
    </source>
</evidence>
<evidence type="ECO:0000313" key="3">
    <source>
        <dbReference type="Proteomes" id="UP001499987"/>
    </source>
</evidence>
<keyword evidence="3" id="KW-1185">Reference proteome</keyword>
<dbReference type="EMBL" id="BAAALD010000118">
    <property type="protein sequence ID" value="GAA1120300.1"/>
    <property type="molecule type" value="Genomic_DNA"/>
</dbReference>